<dbReference type="SUPFAM" id="SSF82153">
    <property type="entry name" value="FAS1 domain"/>
    <property type="match status" value="2"/>
</dbReference>
<protein>
    <recommendedName>
        <fullName evidence="1">FAS1 domain-containing protein</fullName>
    </recommendedName>
</protein>
<dbReference type="PANTHER" id="PTHR10900:SF77">
    <property type="entry name" value="FI19380P1"/>
    <property type="match status" value="1"/>
</dbReference>
<name>A0ABP8FWB0_9SPHI</name>
<reference evidence="3" key="1">
    <citation type="journal article" date="2019" name="Int. J. Syst. Evol. Microbiol.">
        <title>The Global Catalogue of Microorganisms (GCM) 10K type strain sequencing project: providing services to taxonomists for standard genome sequencing and annotation.</title>
        <authorList>
            <consortium name="The Broad Institute Genomics Platform"/>
            <consortium name="The Broad Institute Genome Sequencing Center for Infectious Disease"/>
            <person name="Wu L."/>
            <person name="Ma J."/>
        </authorList>
    </citation>
    <scope>NUCLEOTIDE SEQUENCE [LARGE SCALE GENOMIC DNA]</scope>
    <source>
        <strain evidence="3">JCM 17705</strain>
    </source>
</reference>
<dbReference type="EMBL" id="BAABFT010000002">
    <property type="protein sequence ID" value="GAA4312367.1"/>
    <property type="molecule type" value="Genomic_DNA"/>
</dbReference>
<evidence type="ECO:0000259" key="1">
    <source>
        <dbReference type="PROSITE" id="PS50213"/>
    </source>
</evidence>
<dbReference type="InterPro" id="IPR050904">
    <property type="entry name" value="Adhesion/Biosynth-related"/>
</dbReference>
<dbReference type="InterPro" id="IPR000782">
    <property type="entry name" value="FAS1_domain"/>
</dbReference>
<evidence type="ECO:0000313" key="2">
    <source>
        <dbReference type="EMBL" id="GAA4312367.1"/>
    </source>
</evidence>
<dbReference type="Gene3D" id="2.30.180.10">
    <property type="entry name" value="FAS1 domain"/>
    <property type="match status" value="2"/>
</dbReference>
<comment type="caution">
    <text evidence="2">The sequence shown here is derived from an EMBL/GenBank/DDBJ whole genome shotgun (WGS) entry which is preliminary data.</text>
</comment>
<dbReference type="PANTHER" id="PTHR10900">
    <property type="entry name" value="PERIOSTIN-RELATED"/>
    <property type="match status" value="1"/>
</dbReference>
<feature type="domain" description="FAS1" evidence="1">
    <location>
        <begin position="44"/>
        <end position="193"/>
    </location>
</feature>
<dbReference type="PROSITE" id="PS51257">
    <property type="entry name" value="PROKAR_LIPOPROTEIN"/>
    <property type="match status" value="1"/>
</dbReference>
<accession>A0ABP8FWB0</accession>
<dbReference type="Proteomes" id="UP001500582">
    <property type="component" value="Unassembled WGS sequence"/>
</dbReference>
<sequence length="419" mass="45399">MKKKLLYINFALAVLGISLTLTLSGCLKASDAQLNPEPALPFKGDNLVKTLAGQSSLHLFYQAFNRLKLAASIDSSKAYTIFAPTDSAMMAAGLDEAGINQLDIDSLRKLITYQIGIGALDERALSNSVVTPQIITLKKDPVKDPSTGTIYQRSPILFVKQTGAIYFNGVPLNKSAPVIPATNGYLYPVSGFIAQIPAPTLYDIIKTDPELSMYYKALMIEDSVLVANSGGGDIAFFSAPGSIYRTNGMYPTILAPTNKAFNDAGFYTAEDIVKYADSGPYIGPDFNDFITFHYSPLDTVLRHHVLYSPLGASDGSNGLSIYAVRVFYNDMLNTAINNGVYNTWGKALPGFPTYYSMNFPVPLTFSSVGQTAYVKWSNNAAAPAVEIPRDASAQHPVNNYVASNGALYKIDKLFYPAVK</sequence>
<dbReference type="Pfam" id="PF02469">
    <property type="entry name" value="Fasciclin"/>
    <property type="match status" value="1"/>
</dbReference>
<dbReference type="InterPro" id="IPR036378">
    <property type="entry name" value="FAS1_dom_sf"/>
</dbReference>
<feature type="domain" description="FAS1" evidence="1">
    <location>
        <begin position="198"/>
        <end position="414"/>
    </location>
</feature>
<gene>
    <name evidence="2" type="ORF">GCM10023149_07700</name>
</gene>
<proteinExistence type="predicted"/>
<evidence type="ECO:0000313" key="3">
    <source>
        <dbReference type="Proteomes" id="UP001500582"/>
    </source>
</evidence>
<dbReference type="RefSeq" id="WP_345209680.1">
    <property type="nucleotide sequence ID" value="NZ_BAABFT010000002.1"/>
</dbReference>
<dbReference type="PROSITE" id="PS50213">
    <property type="entry name" value="FAS1"/>
    <property type="match status" value="2"/>
</dbReference>
<keyword evidence="3" id="KW-1185">Reference proteome</keyword>
<organism evidence="2 3">
    <name type="scientific">Mucilaginibacter gynuensis</name>
    <dbReference type="NCBI Taxonomy" id="1302236"/>
    <lineage>
        <taxon>Bacteria</taxon>
        <taxon>Pseudomonadati</taxon>
        <taxon>Bacteroidota</taxon>
        <taxon>Sphingobacteriia</taxon>
        <taxon>Sphingobacteriales</taxon>
        <taxon>Sphingobacteriaceae</taxon>
        <taxon>Mucilaginibacter</taxon>
    </lineage>
</organism>